<evidence type="ECO:0000256" key="1">
    <source>
        <dbReference type="SAM" id="MobiDB-lite"/>
    </source>
</evidence>
<name>A0A3L6PJA5_PANMI</name>
<keyword evidence="3" id="KW-1185">Reference proteome</keyword>
<proteinExistence type="predicted"/>
<feature type="region of interest" description="Disordered" evidence="1">
    <location>
        <begin position="70"/>
        <end position="90"/>
    </location>
</feature>
<dbReference type="Proteomes" id="UP000275267">
    <property type="component" value="Unassembled WGS sequence"/>
</dbReference>
<gene>
    <name evidence="2" type="ORF">C2845_PM18G04010</name>
</gene>
<feature type="compositionally biased region" description="Pro residues" evidence="1">
    <location>
        <begin position="1"/>
        <end position="10"/>
    </location>
</feature>
<dbReference type="AlphaFoldDB" id="A0A3L6PJA5"/>
<dbReference type="EMBL" id="PQIB02000017">
    <property type="protein sequence ID" value="RLM58887.1"/>
    <property type="molecule type" value="Genomic_DNA"/>
</dbReference>
<dbReference type="PANTHER" id="PTHR35829:SF2">
    <property type="entry name" value="OS01G0829600 PROTEIN"/>
    <property type="match status" value="1"/>
</dbReference>
<accession>A0A3L6PJA5</accession>
<protein>
    <submittedName>
        <fullName evidence="2">Uncharacterized protein</fullName>
    </submittedName>
</protein>
<comment type="caution">
    <text evidence="2">The sequence shown here is derived from an EMBL/GenBank/DDBJ whole genome shotgun (WGS) entry which is preliminary data.</text>
</comment>
<reference evidence="3" key="1">
    <citation type="journal article" date="2019" name="Nat. Commun.">
        <title>The genome of broomcorn millet.</title>
        <authorList>
            <person name="Zou C."/>
            <person name="Miki D."/>
            <person name="Li D."/>
            <person name="Tang Q."/>
            <person name="Xiao L."/>
            <person name="Rajput S."/>
            <person name="Deng P."/>
            <person name="Jia W."/>
            <person name="Huang R."/>
            <person name="Zhang M."/>
            <person name="Sun Y."/>
            <person name="Hu J."/>
            <person name="Fu X."/>
            <person name="Schnable P.S."/>
            <person name="Li F."/>
            <person name="Zhang H."/>
            <person name="Feng B."/>
            <person name="Zhu X."/>
            <person name="Liu R."/>
            <person name="Schnable J.C."/>
            <person name="Zhu J.-K."/>
            <person name="Zhang H."/>
        </authorList>
    </citation>
    <scope>NUCLEOTIDE SEQUENCE [LARGE SCALE GENOMIC DNA]</scope>
</reference>
<dbReference type="PANTHER" id="PTHR35829">
    <property type="entry name" value="OS05G0470900 PROTEIN"/>
    <property type="match status" value="1"/>
</dbReference>
<evidence type="ECO:0000313" key="2">
    <source>
        <dbReference type="EMBL" id="RLM58887.1"/>
    </source>
</evidence>
<feature type="compositionally biased region" description="Basic and acidic residues" evidence="1">
    <location>
        <begin position="70"/>
        <end position="79"/>
    </location>
</feature>
<feature type="region of interest" description="Disordered" evidence="1">
    <location>
        <begin position="1"/>
        <end position="36"/>
    </location>
</feature>
<sequence>MPPPKPPPGRLQPCLARSSYYGNTSKASSDDNDDDRSFSDVLDRISSLDRTGLFDRVTSKRLRLAAAALQEEKGPRGRAAEPSVGRVVVA</sequence>
<evidence type="ECO:0000313" key="3">
    <source>
        <dbReference type="Proteomes" id="UP000275267"/>
    </source>
</evidence>
<organism evidence="2 3">
    <name type="scientific">Panicum miliaceum</name>
    <name type="common">Proso millet</name>
    <name type="synonym">Broomcorn millet</name>
    <dbReference type="NCBI Taxonomy" id="4540"/>
    <lineage>
        <taxon>Eukaryota</taxon>
        <taxon>Viridiplantae</taxon>
        <taxon>Streptophyta</taxon>
        <taxon>Embryophyta</taxon>
        <taxon>Tracheophyta</taxon>
        <taxon>Spermatophyta</taxon>
        <taxon>Magnoliopsida</taxon>
        <taxon>Liliopsida</taxon>
        <taxon>Poales</taxon>
        <taxon>Poaceae</taxon>
        <taxon>PACMAD clade</taxon>
        <taxon>Panicoideae</taxon>
        <taxon>Panicodae</taxon>
        <taxon>Paniceae</taxon>
        <taxon>Panicinae</taxon>
        <taxon>Panicum</taxon>
        <taxon>Panicum sect. Panicum</taxon>
    </lineage>
</organism>